<evidence type="ECO:0000256" key="8">
    <source>
        <dbReference type="ARBA" id="ARBA00049309"/>
    </source>
</evidence>
<comment type="similarity">
    <text evidence="2">Belongs to the pyruvoyl-dependent arginine decarboxylase family.</text>
</comment>
<organism evidence="9 10">
    <name type="scientific">Metallumcola ferriviriculae</name>
    <dbReference type="NCBI Taxonomy" id="3039180"/>
    <lineage>
        <taxon>Bacteria</taxon>
        <taxon>Bacillati</taxon>
        <taxon>Bacillota</taxon>
        <taxon>Clostridia</taxon>
        <taxon>Neomoorellales</taxon>
        <taxon>Desulfitibacteraceae</taxon>
        <taxon>Metallumcola</taxon>
    </lineage>
</organism>
<keyword evidence="6 9" id="KW-0456">Lyase</keyword>
<dbReference type="EC" id="4.1.1.19" evidence="3"/>
<evidence type="ECO:0000256" key="5">
    <source>
        <dbReference type="ARBA" id="ARBA00022793"/>
    </source>
</evidence>
<evidence type="ECO:0000313" key="9">
    <source>
        <dbReference type="EMBL" id="WRO22411.1"/>
    </source>
</evidence>
<dbReference type="Pfam" id="PF01862">
    <property type="entry name" value="PvlArgDC"/>
    <property type="match status" value="1"/>
</dbReference>
<keyword evidence="7" id="KW-0670">Pyruvate</keyword>
<reference evidence="9 10" key="1">
    <citation type="submission" date="2023-04" db="EMBL/GenBank/DDBJ databases">
        <authorList>
            <person name="Hsu D."/>
        </authorList>
    </citation>
    <scope>NUCLEOTIDE SEQUENCE [LARGE SCALE GENOMIC DNA]</scope>
    <source>
        <strain evidence="9 10">MK1</strain>
    </source>
</reference>
<comment type="catalytic activity">
    <reaction evidence="8">
        <text>L-arginine + H(+) = agmatine + CO2</text>
        <dbReference type="Rhea" id="RHEA:17641"/>
        <dbReference type="ChEBI" id="CHEBI:15378"/>
        <dbReference type="ChEBI" id="CHEBI:16526"/>
        <dbReference type="ChEBI" id="CHEBI:32682"/>
        <dbReference type="ChEBI" id="CHEBI:58145"/>
        <dbReference type="EC" id="4.1.1.19"/>
    </reaction>
</comment>
<dbReference type="Gene3D" id="3.30.60.30">
    <property type="match status" value="1"/>
</dbReference>
<dbReference type="InterPro" id="IPR016104">
    <property type="entry name" value="Pyr-dep_his/arg-deCO2ase"/>
</dbReference>
<evidence type="ECO:0000256" key="2">
    <source>
        <dbReference type="ARBA" id="ARBA00008611"/>
    </source>
</evidence>
<dbReference type="PANTHER" id="PTHR40438:SF1">
    <property type="entry name" value="PYRUVOYL-DEPENDENT ARGININE DECARBOXYLASE"/>
    <property type="match status" value="1"/>
</dbReference>
<dbReference type="SFLD" id="SFLDF00471">
    <property type="entry name" value="Pyruvoyl-dependent_arginine_de"/>
    <property type="match status" value="1"/>
</dbReference>
<dbReference type="PANTHER" id="PTHR40438">
    <property type="entry name" value="PYRUVOYL-DEPENDENT ARGININE DECARBOXYLASE"/>
    <property type="match status" value="1"/>
</dbReference>
<sequence>MLPTPKRFFLTAGCAEGRSELTAFDGALLNAGIGNINLIKVSSILPPHAEFTPGMELPAGALVPTAYGSIISTEPGTIISAAIAVGLSQDSFGVIMELVGKFTKHEAEERIRQMVGESFEMRGMTLMETKVSVVEHKVNKIGCALAAAPMWY</sequence>
<evidence type="ECO:0000256" key="7">
    <source>
        <dbReference type="ARBA" id="ARBA00023317"/>
    </source>
</evidence>
<dbReference type="GO" id="GO:0006527">
    <property type="term" value="P:L-arginine catabolic process"/>
    <property type="evidence" value="ECO:0007669"/>
    <property type="project" value="InterPro"/>
</dbReference>
<dbReference type="NCBIfam" id="TIGR00286">
    <property type="entry name" value="pyruvoyl-dependent arginine decarboxylase"/>
    <property type="match status" value="1"/>
</dbReference>
<keyword evidence="10" id="KW-1185">Reference proteome</keyword>
<dbReference type="PIRSF" id="PIRSF005216">
    <property type="entry name" value="Pyruvoyl-dep_arg_deCO2ase"/>
    <property type="match status" value="1"/>
</dbReference>
<evidence type="ECO:0000256" key="1">
    <source>
        <dbReference type="ARBA" id="ARBA00001928"/>
    </source>
</evidence>
<dbReference type="Gene3D" id="3.50.20.10">
    <property type="entry name" value="Pyruvoyl-Dependent Histidine Decarboxylase, subunit B"/>
    <property type="match status" value="1"/>
</dbReference>
<dbReference type="Proteomes" id="UP001329915">
    <property type="component" value="Chromosome"/>
</dbReference>
<evidence type="ECO:0000256" key="6">
    <source>
        <dbReference type="ARBA" id="ARBA00023239"/>
    </source>
</evidence>
<dbReference type="SFLD" id="SFLDS00055">
    <property type="entry name" value="Pyruvoyl-Dependent_Histidine/A"/>
    <property type="match status" value="1"/>
</dbReference>
<dbReference type="SUPFAM" id="SSF56271">
    <property type="entry name" value="Pyruvoyl-dependent histidine and arginine decarboxylases"/>
    <property type="match status" value="1"/>
</dbReference>
<comment type="cofactor">
    <cofactor evidence="1">
        <name>pyruvate</name>
        <dbReference type="ChEBI" id="CHEBI:15361"/>
    </cofactor>
</comment>
<evidence type="ECO:0000256" key="4">
    <source>
        <dbReference type="ARBA" id="ARBA00014727"/>
    </source>
</evidence>
<dbReference type="InterPro" id="IPR016105">
    <property type="entry name" value="Pyr-dep_his/arg-deCO2ase_sand"/>
</dbReference>
<accession>A0AAU0UQA6</accession>
<evidence type="ECO:0000256" key="3">
    <source>
        <dbReference type="ARBA" id="ARBA00012426"/>
    </source>
</evidence>
<gene>
    <name evidence="9" type="ORF">MFMK1_002240</name>
</gene>
<dbReference type="EMBL" id="CP121694">
    <property type="protein sequence ID" value="WRO22411.1"/>
    <property type="molecule type" value="Genomic_DNA"/>
</dbReference>
<evidence type="ECO:0000313" key="10">
    <source>
        <dbReference type="Proteomes" id="UP001329915"/>
    </source>
</evidence>
<dbReference type="HAMAP" id="MF_01404">
    <property type="entry name" value="PvlArgDC"/>
    <property type="match status" value="1"/>
</dbReference>
<dbReference type="InterPro" id="IPR002724">
    <property type="entry name" value="Pyruvoyl-dep_arg_deCO2ase"/>
</dbReference>
<dbReference type="AlphaFoldDB" id="A0AAU0UQA6"/>
<protein>
    <recommendedName>
        <fullName evidence="4">Pyruvoyl-dependent arginine decarboxylase AaxB</fullName>
        <ecNumber evidence="3">4.1.1.19</ecNumber>
    </recommendedName>
</protein>
<name>A0AAU0UQA6_9FIRM</name>
<keyword evidence="5" id="KW-0210">Decarboxylase</keyword>
<dbReference type="RefSeq" id="WP_366921824.1">
    <property type="nucleotide sequence ID" value="NZ_CP121694.1"/>
</dbReference>
<dbReference type="SFLD" id="SFLDG01170">
    <property type="entry name" value="Pyruvoyl-dependent_arginine_de"/>
    <property type="match status" value="1"/>
</dbReference>
<proteinExistence type="inferred from homology"/>
<dbReference type="GO" id="GO:0008792">
    <property type="term" value="F:arginine decarboxylase activity"/>
    <property type="evidence" value="ECO:0007669"/>
    <property type="project" value="UniProtKB-EC"/>
</dbReference>
<dbReference type="KEGG" id="dbc:MFMK1_002240"/>